<dbReference type="GO" id="GO:0005655">
    <property type="term" value="C:nucleolar ribonuclease P complex"/>
    <property type="evidence" value="ECO:0007669"/>
    <property type="project" value="TreeGrafter"/>
</dbReference>
<reference evidence="5 6" key="1">
    <citation type="submission" date="2016-03" db="EMBL/GenBank/DDBJ databases">
        <authorList>
            <person name="Devillers H."/>
        </authorList>
    </citation>
    <scope>NUCLEOTIDE SEQUENCE [LARGE SCALE GENOMIC DNA]</scope>
    <source>
        <strain evidence="5">CBS 11717</strain>
    </source>
</reference>
<evidence type="ECO:0000256" key="4">
    <source>
        <dbReference type="ARBA" id="ARBA00038402"/>
    </source>
</evidence>
<sequence length="150" mass="16812">MPKSAKIDARGVIVVPAPKSVPNKDHLHRLNYLYQLSRFQAVVNRTDPNDALARAYGANLTAIQQRTKTALAPSIKRTLCKKCRRPLLPGATCRPRVTNVSKDKRPSCDLLVLQCTCSTVKRFPIGRDRSYRPFSECDENIRLLAGPARK</sequence>
<dbReference type="Proteomes" id="UP000191024">
    <property type="component" value="Chromosome A"/>
</dbReference>
<dbReference type="AlphaFoldDB" id="A0A1G4IR23"/>
<gene>
    <name evidence="5" type="ORF">LAMI_0A06766G</name>
</gene>
<dbReference type="STRING" id="1230905.A0A1G4IR23"/>
<organism evidence="5 6">
    <name type="scientific">Lachancea mirantina</name>
    <dbReference type="NCBI Taxonomy" id="1230905"/>
    <lineage>
        <taxon>Eukaryota</taxon>
        <taxon>Fungi</taxon>
        <taxon>Dikarya</taxon>
        <taxon>Ascomycota</taxon>
        <taxon>Saccharomycotina</taxon>
        <taxon>Saccharomycetes</taxon>
        <taxon>Saccharomycetales</taxon>
        <taxon>Saccharomycetaceae</taxon>
        <taxon>Lachancea</taxon>
    </lineage>
</organism>
<keyword evidence="1" id="KW-0819">tRNA processing</keyword>
<evidence type="ECO:0000256" key="1">
    <source>
        <dbReference type="ARBA" id="ARBA00022694"/>
    </source>
</evidence>
<dbReference type="OrthoDB" id="128536at2759"/>
<evidence type="ECO:0000256" key="2">
    <source>
        <dbReference type="ARBA" id="ARBA00022723"/>
    </source>
</evidence>
<keyword evidence="2" id="KW-0479">Metal-binding</keyword>
<name>A0A1G4IR23_9SACH</name>
<protein>
    <submittedName>
        <fullName evidence="5">LAMI_0A06766g1_1</fullName>
    </submittedName>
</protein>
<dbReference type="GO" id="GO:0046872">
    <property type="term" value="F:metal ion binding"/>
    <property type="evidence" value="ECO:0007669"/>
    <property type="project" value="UniProtKB-KW"/>
</dbReference>
<keyword evidence="3" id="KW-0862">Zinc</keyword>
<dbReference type="PANTHER" id="PTHR14742:SF0">
    <property type="entry name" value="RIBONUCLEASE P PROTEIN SUBUNIT P21"/>
    <property type="match status" value="1"/>
</dbReference>
<dbReference type="GO" id="GO:0008033">
    <property type="term" value="P:tRNA processing"/>
    <property type="evidence" value="ECO:0007669"/>
    <property type="project" value="UniProtKB-KW"/>
</dbReference>
<evidence type="ECO:0000313" key="5">
    <source>
        <dbReference type="EMBL" id="SCU78967.1"/>
    </source>
</evidence>
<dbReference type="PANTHER" id="PTHR14742">
    <property type="entry name" value="RIBONUCLEASE P SUBUNIT P21"/>
    <property type="match status" value="1"/>
</dbReference>
<dbReference type="Gene3D" id="6.20.50.20">
    <property type="match status" value="1"/>
</dbReference>
<evidence type="ECO:0000256" key="3">
    <source>
        <dbReference type="ARBA" id="ARBA00022833"/>
    </source>
</evidence>
<dbReference type="EMBL" id="LT598462">
    <property type="protein sequence ID" value="SCU78967.1"/>
    <property type="molecule type" value="Genomic_DNA"/>
</dbReference>
<comment type="similarity">
    <text evidence="4">Belongs to the eukaryotic/archaeal RNase P protein component 4 family.</text>
</comment>
<dbReference type="Pfam" id="PF04032">
    <property type="entry name" value="Rpr2"/>
    <property type="match status" value="1"/>
</dbReference>
<keyword evidence="6" id="KW-1185">Reference proteome</keyword>
<dbReference type="InterPro" id="IPR007175">
    <property type="entry name" value="Rpr2/Snm1/Rpp21"/>
</dbReference>
<proteinExistence type="inferred from homology"/>
<evidence type="ECO:0000313" key="6">
    <source>
        <dbReference type="Proteomes" id="UP000191024"/>
    </source>
</evidence>
<accession>A0A1G4IR23</accession>